<dbReference type="PANTHER" id="PTHR43243">
    <property type="entry name" value="INNER MEMBRANE TRANSPORTER YGJI-RELATED"/>
    <property type="match status" value="1"/>
</dbReference>
<reference evidence="7" key="1">
    <citation type="journal article" date="2010" name="Genome Biol.">
        <title>Genome sequence of the necrotrophic plant pathogen Pythium ultimum reveals original pathogenicity mechanisms and effector repertoire.</title>
        <authorList>
            <person name="Levesque C.A."/>
            <person name="Brouwer H."/>
            <person name="Cano L."/>
            <person name="Hamilton J.P."/>
            <person name="Holt C."/>
            <person name="Huitema E."/>
            <person name="Raffaele S."/>
            <person name="Robideau G.P."/>
            <person name="Thines M."/>
            <person name="Win J."/>
            <person name="Zerillo M.M."/>
            <person name="Beakes G.W."/>
            <person name="Boore J.L."/>
            <person name="Busam D."/>
            <person name="Dumas B."/>
            <person name="Ferriera S."/>
            <person name="Fuerstenberg S.I."/>
            <person name="Gachon C.M."/>
            <person name="Gaulin E."/>
            <person name="Govers F."/>
            <person name="Grenville-Briggs L."/>
            <person name="Horner N."/>
            <person name="Hostetler J."/>
            <person name="Jiang R.H."/>
            <person name="Johnson J."/>
            <person name="Krajaejun T."/>
            <person name="Lin H."/>
            <person name="Meijer H.J."/>
            <person name="Moore B."/>
            <person name="Morris P."/>
            <person name="Phuntmart V."/>
            <person name="Puiu D."/>
            <person name="Shetty J."/>
            <person name="Stajich J.E."/>
            <person name="Tripathy S."/>
            <person name="Wawra S."/>
            <person name="van West P."/>
            <person name="Whitty B.R."/>
            <person name="Coutinho P.M."/>
            <person name="Henrissat B."/>
            <person name="Martin F."/>
            <person name="Thomas P.D."/>
            <person name="Tyler B.M."/>
            <person name="De Vries R.P."/>
            <person name="Kamoun S."/>
            <person name="Yandell M."/>
            <person name="Tisserat N."/>
            <person name="Buell C.R."/>
        </authorList>
    </citation>
    <scope>NUCLEOTIDE SEQUENCE</scope>
    <source>
        <strain evidence="7">DAOM:BR144</strain>
    </source>
</reference>
<dbReference type="InterPro" id="IPR002293">
    <property type="entry name" value="AA/rel_permease1"/>
</dbReference>
<evidence type="ECO:0008006" key="8">
    <source>
        <dbReference type="Google" id="ProtNLM"/>
    </source>
</evidence>
<feature type="transmembrane region" description="Helical" evidence="5">
    <location>
        <begin position="153"/>
        <end position="172"/>
    </location>
</feature>
<dbReference type="Pfam" id="PF13520">
    <property type="entry name" value="AA_permease_2"/>
    <property type="match status" value="1"/>
</dbReference>
<organism evidence="6 7">
    <name type="scientific">Globisporangium ultimum (strain ATCC 200006 / CBS 805.95 / DAOM BR144)</name>
    <name type="common">Pythium ultimum</name>
    <dbReference type="NCBI Taxonomy" id="431595"/>
    <lineage>
        <taxon>Eukaryota</taxon>
        <taxon>Sar</taxon>
        <taxon>Stramenopiles</taxon>
        <taxon>Oomycota</taxon>
        <taxon>Peronosporomycetes</taxon>
        <taxon>Pythiales</taxon>
        <taxon>Pythiaceae</taxon>
        <taxon>Globisporangium</taxon>
    </lineage>
</organism>
<dbReference type="GO" id="GO:0015171">
    <property type="term" value="F:amino acid transmembrane transporter activity"/>
    <property type="evidence" value="ECO:0007669"/>
    <property type="project" value="TreeGrafter"/>
</dbReference>
<dbReference type="EnsemblProtists" id="PYU1_T014223">
    <property type="protein sequence ID" value="PYU1_T014223"/>
    <property type="gene ID" value="PYU1_G014193"/>
</dbReference>
<keyword evidence="2 5" id="KW-0812">Transmembrane</keyword>
<feature type="transmembrane region" description="Helical" evidence="5">
    <location>
        <begin position="120"/>
        <end position="147"/>
    </location>
</feature>
<dbReference type="Gene3D" id="1.20.1740.10">
    <property type="entry name" value="Amino acid/polyamine transporter I"/>
    <property type="match status" value="1"/>
</dbReference>
<keyword evidence="7" id="KW-1185">Reference proteome</keyword>
<evidence type="ECO:0000256" key="4">
    <source>
        <dbReference type="ARBA" id="ARBA00023136"/>
    </source>
</evidence>
<accession>K3XAH4</accession>
<keyword evidence="3 5" id="KW-1133">Transmembrane helix</keyword>
<keyword evidence="4 5" id="KW-0472">Membrane</keyword>
<reference evidence="6" key="3">
    <citation type="submission" date="2015-02" db="UniProtKB">
        <authorList>
            <consortium name="EnsemblProtists"/>
        </authorList>
    </citation>
    <scope>IDENTIFICATION</scope>
    <source>
        <strain evidence="6">DAOM BR144</strain>
    </source>
</reference>
<feature type="transmembrane region" description="Helical" evidence="5">
    <location>
        <begin position="318"/>
        <end position="343"/>
    </location>
</feature>
<dbReference type="PANTHER" id="PTHR43243:SF11">
    <property type="entry name" value="AMINO ACID PERMEASE_ SLC12A DOMAIN-CONTAINING PROTEIN"/>
    <property type="match status" value="1"/>
</dbReference>
<dbReference type="VEuPathDB" id="FungiDB:PYU1_G014193"/>
<feature type="transmembrane region" description="Helical" evidence="5">
    <location>
        <begin position="179"/>
        <end position="203"/>
    </location>
</feature>
<protein>
    <recommendedName>
        <fullName evidence="8">Amino acid permease/ SLC12A domain-containing protein</fullName>
    </recommendedName>
</protein>
<evidence type="ECO:0000256" key="3">
    <source>
        <dbReference type="ARBA" id="ARBA00022989"/>
    </source>
</evidence>
<feature type="transmembrane region" description="Helical" evidence="5">
    <location>
        <begin position="427"/>
        <end position="446"/>
    </location>
</feature>
<dbReference type="OMA" id="FMRQPAN"/>
<dbReference type="EMBL" id="GL376600">
    <property type="status" value="NOT_ANNOTATED_CDS"/>
    <property type="molecule type" value="Genomic_DNA"/>
</dbReference>
<evidence type="ECO:0000256" key="2">
    <source>
        <dbReference type="ARBA" id="ARBA00022692"/>
    </source>
</evidence>
<evidence type="ECO:0000256" key="1">
    <source>
        <dbReference type="ARBA" id="ARBA00004141"/>
    </source>
</evidence>
<feature type="transmembrane region" description="Helical" evidence="5">
    <location>
        <begin position="223"/>
        <end position="245"/>
    </location>
</feature>
<reference evidence="7" key="2">
    <citation type="submission" date="2010-04" db="EMBL/GenBank/DDBJ databases">
        <authorList>
            <person name="Buell R."/>
            <person name="Hamilton J."/>
            <person name="Hostetler J."/>
        </authorList>
    </citation>
    <scope>NUCLEOTIDE SEQUENCE [LARGE SCALE GENOMIC DNA]</scope>
    <source>
        <strain evidence="7">DAOM:BR144</strain>
    </source>
</reference>
<dbReference type="AlphaFoldDB" id="K3XAH4"/>
<name>K3XAH4_GLOUD</name>
<feature type="transmembrane region" description="Helical" evidence="5">
    <location>
        <begin position="390"/>
        <end position="415"/>
    </location>
</feature>
<sequence>MLSSPSVSESVRGRQLTADGLSLDLLLNEESTAAKLEESHQQTNLGEWPSTAISGNDILSSVLFTAGLTASKAGKLAPIAQCIVVVVVYCFRWVFEEVVSAVPLNGGCYNAILNSSTKKVAAVAATFSILSYLATGVVCGVSAFNYVNYLMELPVVVCTVAMLFVFAMLCLIGIAESAIVALVFFVFHALTLTVLCVCCIVYAVQHPSTFTDNMHTSIPDVTIFGSLVNGNVLTAVFLGYAPALLSVTGFESSAQFVEEQATGVFPKTLRNMWALSSVFNVAFSILSLAVVPLNDIVANKEVLLAYMGKVSSGHWLELLVTIDAFVVLSGAVLTSYVGINGLVQRLAIDRILPKLLLAKNSCRSTNHFIIMSYFLIASSLVVILNGQIDALSGVFAFAFLGVMTSFAFACISLKVHREDIPRESTTSWLNAVFCFVMITLGLLSNAMGDATALKYFAIYFVAFGVVILVMLERVRILQALLYISRKMLIHYRYGRHGQAPAASAAATRGHGFIGSVMIAKTIEKIKKTPVIFFCKAANLPKINEAISYVIQNEQTYCLRLVHICTKNNFIPQEFEDIVCLFDHIYPSIKIDFVSITGTFDPAMVEWISTSMDIPTNMMFMRQPANKTIHKVSALGVRVITN</sequence>
<dbReference type="eggNOG" id="ENOG502QS6R">
    <property type="taxonomic scope" value="Eukaryota"/>
</dbReference>
<feature type="transmembrane region" description="Helical" evidence="5">
    <location>
        <begin position="277"/>
        <end position="298"/>
    </location>
</feature>
<comment type="subcellular location">
    <subcellularLocation>
        <location evidence="1">Membrane</location>
        <topology evidence="1">Multi-pass membrane protein</topology>
    </subcellularLocation>
</comment>
<proteinExistence type="predicted"/>
<evidence type="ECO:0000256" key="5">
    <source>
        <dbReference type="SAM" id="Phobius"/>
    </source>
</evidence>
<dbReference type="InParanoid" id="K3XAH4"/>
<evidence type="ECO:0000313" key="7">
    <source>
        <dbReference type="Proteomes" id="UP000019132"/>
    </source>
</evidence>
<dbReference type="HOGENOM" id="CLU_012451_1_0_1"/>
<evidence type="ECO:0000313" key="6">
    <source>
        <dbReference type="EnsemblProtists" id="PYU1_T014223"/>
    </source>
</evidence>
<dbReference type="Proteomes" id="UP000019132">
    <property type="component" value="Unassembled WGS sequence"/>
</dbReference>
<feature type="transmembrane region" description="Helical" evidence="5">
    <location>
        <begin position="452"/>
        <end position="471"/>
    </location>
</feature>
<dbReference type="GO" id="GO:0016020">
    <property type="term" value="C:membrane"/>
    <property type="evidence" value="ECO:0007669"/>
    <property type="project" value="UniProtKB-SubCell"/>
</dbReference>
<feature type="transmembrane region" description="Helical" evidence="5">
    <location>
        <begin position="364"/>
        <end position="384"/>
    </location>
</feature>